<keyword evidence="2" id="KW-1185">Reference proteome</keyword>
<evidence type="ECO:0000313" key="1">
    <source>
        <dbReference type="EMBL" id="RRQ49753.1"/>
    </source>
</evidence>
<gene>
    <name evidence="1" type="ORF">DZC72_03955</name>
</gene>
<protein>
    <submittedName>
        <fullName evidence="1">DUF4421 domain-containing protein</fullName>
    </submittedName>
</protein>
<dbReference type="EMBL" id="QUSX01000001">
    <property type="protein sequence ID" value="RRQ49753.1"/>
    <property type="molecule type" value="Genomic_DNA"/>
</dbReference>
<reference evidence="2" key="1">
    <citation type="submission" date="2018-12" db="EMBL/GenBank/DDBJ databases">
        <title>Maribacter lutimaris sp. nov., isolated from marine sediment.</title>
        <authorList>
            <person name="Kim K.K."/>
        </authorList>
    </citation>
    <scope>NUCLEOTIDE SEQUENCE [LARGE SCALE GENOMIC DNA]</scope>
    <source>
        <strain evidence="2">PoM-212</strain>
    </source>
</reference>
<dbReference type="OrthoDB" id="669053at2"/>
<organism evidence="1 2">
    <name type="scientific">Maribacter algicola</name>
    <dbReference type="NCBI Taxonomy" id="2498892"/>
    <lineage>
        <taxon>Bacteria</taxon>
        <taxon>Pseudomonadati</taxon>
        <taxon>Bacteroidota</taxon>
        <taxon>Flavobacteriia</taxon>
        <taxon>Flavobacteriales</taxon>
        <taxon>Flavobacteriaceae</taxon>
        <taxon>Maribacter</taxon>
    </lineage>
</organism>
<dbReference type="Proteomes" id="UP000286990">
    <property type="component" value="Unassembled WGS sequence"/>
</dbReference>
<dbReference type="RefSeq" id="WP_125221571.1">
    <property type="nucleotide sequence ID" value="NZ_QUSX01000001.1"/>
</dbReference>
<comment type="caution">
    <text evidence="1">The sequence shown here is derived from an EMBL/GenBank/DDBJ whole genome shotgun (WGS) entry which is preliminary data.</text>
</comment>
<dbReference type="Pfam" id="PF14391">
    <property type="entry name" value="DUF4421"/>
    <property type="match status" value="1"/>
</dbReference>
<sequence length="350" mass="39935">MTTKPFFFMPIHKLIPFLICAIFVLLPVYAQELDANTIVEDGFIQKMDDKVAMDLSLNNAYEVFEVRTPNQRLVIHPNAATNLRYNLNYRFISVGFSLAPDFIPGNGDENRKGETKSFSLGTTLIFKHSFFEVSYDRVKGYYLDNTADFTTLDPGDSFIQFPDLRYKGFSLSAGYYNNSRFSIRSLTSQTERQLKSAGSFMPTFNLRYYIVDDTSGTSGTQKSNNWETSVGPGYAYTFVAKEKYYLSLGAQAHVGYLHTKLTTRLNTGENVSDQNNVLFRWDGRVGIGYNGDRFYSGLYGTLSGTQYKQENTTVVNHDTRVFYHLFLGIRLDAPNYLKQKVGAFEDRYLK</sequence>
<accession>A0A3R8WGS8</accession>
<name>A0A3R8WGS8_9FLAO</name>
<proteinExistence type="predicted"/>
<dbReference type="AlphaFoldDB" id="A0A3R8WGS8"/>
<evidence type="ECO:0000313" key="2">
    <source>
        <dbReference type="Proteomes" id="UP000286990"/>
    </source>
</evidence>
<dbReference type="InterPro" id="IPR025535">
    <property type="entry name" value="DUF4421"/>
</dbReference>